<reference evidence="5 6" key="1">
    <citation type="submission" date="2019-07" db="EMBL/GenBank/DDBJ databases">
        <title>Sphingomonas solaris sp. nov., isolated from a solar panel from Boston, Massachusetts.</title>
        <authorList>
            <person name="Tanner K."/>
            <person name="Pascual J."/>
            <person name="Mancuso C."/>
            <person name="Pereto J."/>
            <person name="Khalil A."/>
            <person name="Vilanova C."/>
        </authorList>
    </citation>
    <scope>NUCLEOTIDE SEQUENCE [LARGE SCALE GENOMIC DNA]</scope>
    <source>
        <strain evidence="5 6">R4DWN</strain>
    </source>
</reference>
<keyword evidence="2 4" id="KW-0808">Transferase</keyword>
<dbReference type="EC" id="2.5.1.54" evidence="4"/>
<accession>A0A558QRG6</accession>
<dbReference type="Pfam" id="PF01474">
    <property type="entry name" value="DAHP_synth_2"/>
    <property type="match status" value="1"/>
</dbReference>
<evidence type="ECO:0000313" key="5">
    <source>
        <dbReference type="EMBL" id="TVV69725.1"/>
    </source>
</evidence>
<dbReference type="SUPFAM" id="SSF51569">
    <property type="entry name" value="Aldolase"/>
    <property type="match status" value="1"/>
</dbReference>
<dbReference type="AlphaFoldDB" id="A0A558QRG6"/>
<dbReference type="Proteomes" id="UP000318681">
    <property type="component" value="Unassembled WGS sequence"/>
</dbReference>
<evidence type="ECO:0000256" key="4">
    <source>
        <dbReference type="RuleBase" id="RU363071"/>
    </source>
</evidence>
<feature type="binding site" evidence="3">
    <location>
        <position position="322"/>
    </location>
    <ligand>
        <name>phosphoenolpyruvate</name>
        <dbReference type="ChEBI" id="CHEBI:58702"/>
    </ligand>
</feature>
<comment type="catalytic activity">
    <reaction evidence="4">
        <text>D-erythrose 4-phosphate + phosphoenolpyruvate + H2O = 7-phospho-2-dehydro-3-deoxy-D-arabino-heptonate + phosphate</text>
        <dbReference type="Rhea" id="RHEA:14717"/>
        <dbReference type="ChEBI" id="CHEBI:15377"/>
        <dbReference type="ChEBI" id="CHEBI:16897"/>
        <dbReference type="ChEBI" id="CHEBI:43474"/>
        <dbReference type="ChEBI" id="CHEBI:58394"/>
        <dbReference type="ChEBI" id="CHEBI:58702"/>
        <dbReference type="EC" id="2.5.1.54"/>
    </reaction>
</comment>
<keyword evidence="3" id="KW-0170">Cobalt</keyword>
<dbReference type="NCBIfam" id="TIGR01358">
    <property type="entry name" value="DAHP_synth_II"/>
    <property type="match status" value="1"/>
</dbReference>
<feature type="binding site" evidence="3">
    <location>
        <position position="354"/>
    </location>
    <ligand>
        <name>Mn(2+)</name>
        <dbReference type="ChEBI" id="CHEBI:29035"/>
    </ligand>
</feature>
<feature type="binding site" evidence="3">
    <location>
        <position position="426"/>
    </location>
    <ligand>
        <name>Mn(2+)</name>
        <dbReference type="ChEBI" id="CHEBI:29035"/>
    </ligand>
</feature>
<dbReference type="GO" id="GO:0003849">
    <property type="term" value="F:3-deoxy-7-phosphoheptulonate synthase activity"/>
    <property type="evidence" value="ECO:0007669"/>
    <property type="project" value="UniProtKB-EC"/>
</dbReference>
<feature type="binding site" evidence="3">
    <location>
        <position position="291"/>
    </location>
    <ligand>
        <name>phosphoenolpyruvate</name>
        <dbReference type="ChEBI" id="CHEBI:58702"/>
    </ligand>
</feature>
<comment type="cofactor">
    <cofactor evidence="3">
        <name>Mn(2+)</name>
        <dbReference type="ChEBI" id="CHEBI:29035"/>
    </cofactor>
    <cofactor evidence="3">
        <name>Co(2+)</name>
        <dbReference type="ChEBI" id="CHEBI:48828"/>
    </cofactor>
    <cofactor evidence="3">
        <name>Cd(2+)</name>
        <dbReference type="ChEBI" id="CHEBI:48775"/>
    </cofactor>
    <text evidence="3">Binds 1 divalent cation per subunit. The enzyme is active with manganese, cobalt or cadmium ions.</text>
</comment>
<evidence type="ECO:0000256" key="3">
    <source>
        <dbReference type="PIRSR" id="PIRSR602480-1"/>
    </source>
</evidence>
<keyword evidence="3" id="KW-0464">Manganese</keyword>
<evidence type="ECO:0000256" key="2">
    <source>
        <dbReference type="ARBA" id="ARBA00022679"/>
    </source>
</evidence>
<dbReference type="EMBL" id="VNIM01000182">
    <property type="protein sequence ID" value="TVV69725.1"/>
    <property type="molecule type" value="Genomic_DNA"/>
</dbReference>
<sequence>MASNWTPESWTTHEARQLPDYPDAGALNGATAELSHYPPLVFAGEARALKNELAQVAAGKAFLLQGGDCAESFAEFHPNNIRDTFRVILQMAVVLTYASKMPIVKVGRMAGQFAKPRSAGTEEIDGVSLPSYRGDIINDIGFEPTGRAPDPQRMIKAYNQAAATLNLLRAFAQGGYANLHQVHAWTLDFMGRSPWAAQYQAVADRIGDALDFMAACGINPQTVPQLNGTQFFTSHEALLLPYEQALTRQDSLTGGWYGLSAHMLWIGDRTRFEGSAHVEYLRGIGNPIGLKCGPSLEPDALLRMLDTLDPAREAGRITLITRYGHDKIEKHLPALVRAVKREGRPVVWSCDPMHGNVVKAANGYKTRPFERILAEVRGFFAVHRAEGTHGGGIHAEMTGQNVTECTGGAIDITEQGLADRYHTHCDPRLNAGQSIELAFLLAEMLNQEMREREKAAA</sequence>
<dbReference type="PANTHER" id="PTHR21337">
    <property type="entry name" value="PHOSPHO-2-DEHYDRO-3-DEOXYHEPTONATE ALDOLASE 1, 2"/>
    <property type="match status" value="1"/>
</dbReference>
<dbReference type="GO" id="GO:0009073">
    <property type="term" value="P:aromatic amino acid family biosynthetic process"/>
    <property type="evidence" value="ECO:0007669"/>
    <property type="project" value="InterPro"/>
</dbReference>
<evidence type="ECO:0000313" key="6">
    <source>
        <dbReference type="Proteomes" id="UP000318681"/>
    </source>
</evidence>
<comment type="caution">
    <text evidence="5">The sequence shown here is derived from an EMBL/GenBank/DDBJ whole genome shotgun (WGS) entry which is preliminary data.</text>
</comment>
<protein>
    <recommendedName>
        <fullName evidence="4">Phospho-2-dehydro-3-deoxyheptonate aldolase</fullName>
        <ecNumber evidence="4">2.5.1.54</ecNumber>
    </recommendedName>
</protein>
<dbReference type="InterPro" id="IPR013785">
    <property type="entry name" value="Aldolase_TIM"/>
</dbReference>
<comment type="similarity">
    <text evidence="1 4">Belongs to the class-II DAHP synthase family.</text>
</comment>
<dbReference type="Gene3D" id="3.20.20.70">
    <property type="entry name" value="Aldolase class I"/>
    <property type="match status" value="1"/>
</dbReference>
<dbReference type="OrthoDB" id="9766852at2"/>
<evidence type="ECO:0000256" key="1">
    <source>
        <dbReference type="ARBA" id="ARBA00008911"/>
    </source>
</evidence>
<gene>
    <name evidence="5" type="ORF">FOY91_20995</name>
</gene>
<feature type="binding site" evidence="3">
    <location>
        <position position="69"/>
    </location>
    <ligand>
        <name>Mn(2+)</name>
        <dbReference type="ChEBI" id="CHEBI:29035"/>
    </ligand>
</feature>
<feature type="binding site" evidence="3">
    <location>
        <position position="108"/>
    </location>
    <ligand>
        <name>phosphoenolpyruvate</name>
        <dbReference type="ChEBI" id="CHEBI:58702"/>
    </ligand>
</feature>
<feature type="binding site" evidence="3">
    <location>
        <position position="396"/>
    </location>
    <ligand>
        <name>Mn(2+)</name>
        <dbReference type="ChEBI" id="CHEBI:29035"/>
    </ligand>
</feature>
<keyword evidence="6" id="KW-1185">Reference proteome</keyword>
<name>A0A558QRG6_9SPHN</name>
<dbReference type="InterPro" id="IPR002480">
    <property type="entry name" value="DAHP_synth_2"/>
</dbReference>
<proteinExistence type="inferred from homology"/>
<dbReference type="PANTHER" id="PTHR21337:SF0">
    <property type="entry name" value="PHOSPHO-2-DEHYDRO-3-DEOXYHEPTONATE ALDOLASE"/>
    <property type="match status" value="1"/>
</dbReference>
<organism evidence="5 6">
    <name type="scientific">Alterirhizorhabdus solaris</name>
    <dbReference type="NCBI Taxonomy" id="2529389"/>
    <lineage>
        <taxon>Bacteria</taxon>
        <taxon>Pseudomonadati</taxon>
        <taxon>Pseudomonadota</taxon>
        <taxon>Alphaproteobacteria</taxon>
        <taxon>Sphingomonadales</taxon>
        <taxon>Rhizorhabdaceae</taxon>
        <taxon>Alterirhizorhabdus</taxon>
    </lineage>
</organism>
<keyword evidence="3" id="KW-0104">Cadmium</keyword>
<dbReference type="RefSeq" id="WP_145155963.1">
    <property type="nucleotide sequence ID" value="NZ_VNIM01000182.1"/>
</dbReference>